<dbReference type="SMART" id="SM00028">
    <property type="entry name" value="TPR"/>
    <property type="match status" value="3"/>
</dbReference>
<dbReference type="EMBL" id="FOBL01000044">
    <property type="protein sequence ID" value="SEM28066.1"/>
    <property type="molecule type" value="Genomic_DNA"/>
</dbReference>
<evidence type="ECO:0000313" key="4">
    <source>
        <dbReference type="Proteomes" id="UP000198548"/>
    </source>
</evidence>
<dbReference type="EMBL" id="BJUX01000039">
    <property type="protein sequence ID" value="GEK90225.1"/>
    <property type="molecule type" value="Genomic_DNA"/>
</dbReference>
<reference evidence="3 4" key="1">
    <citation type="submission" date="2016-10" db="EMBL/GenBank/DDBJ databases">
        <authorList>
            <person name="de Groot N.N."/>
        </authorList>
    </citation>
    <scope>NUCLEOTIDE SEQUENCE [LARGE SCALE GENOMIC DNA]</scope>
    <source>
        <strain evidence="3 4">DSM 19182</strain>
    </source>
</reference>
<feature type="domain" description="HTH cro/C1-type" evidence="1">
    <location>
        <begin position="7"/>
        <end position="60"/>
    </location>
</feature>
<dbReference type="STRING" id="426703.SAMN04488100_14410"/>
<dbReference type="SUPFAM" id="SSF48452">
    <property type="entry name" value="TPR-like"/>
    <property type="match status" value="1"/>
</dbReference>
<dbReference type="PANTHER" id="PTHR37038">
    <property type="entry name" value="TRANSCRIPTIONAL REGULATOR-RELATED"/>
    <property type="match status" value="1"/>
</dbReference>
<accession>A0A1H7X2E5</accession>
<reference evidence="2 5" key="2">
    <citation type="submission" date="2019-07" db="EMBL/GenBank/DDBJ databases">
        <title>Whole genome shotgun sequence of Alkalibacterium putridalgicola NBRC 103243.</title>
        <authorList>
            <person name="Hosoyama A."/>
            <person name="Uohara A."/>
            <person name="Ohji S."/>
            <person name="Ichikawa N."/>
        </authorList>
    </citation>
    <scope>NUCLEOTIDE SEQUENCE [LARGE SCALE GENOMIC DNA]</scope>
    <source>
        <strain evidence="2 5">NBRC 103243</strain>
    </source>
</reference>
<dbReference type="Pfam" id="PF01381">
    <property type="entry name" value="HTH_3"/>
    <property type="match status" value="1"/>
</dbReference>
<proteinExistence type="predicted"/>
<evidence type="ECO:0000313" key="5">
    <source>
        <dbReference type="Proteomes" id="UP000321425"/>
    </source>
</evidence>
<organism evidence="3 4">
    <name type="scientific">Alkalibacterium putridalgicola</name>
    <dbReference type="NCBI Taxonomy" id="426703"/>
    <lineage>
        <taxon>Bacteria</taxon>
        <taxon>Bacillati</taxon>
        <taxon>Bacillota</taxon>
        <taxon>Bacilli</taxon>
        <taxon>Lactobacillales</taxon>
        <taxon>Carnobacteriaceae</taxon>
        <taxon>Alkalibacterium</taxon>
    </lineage>
</organism>
<protein>
    <submittedName>
        <fullName evidence="3">Tetratricopeptide repeat-containing protein</fullName>
    </submittedName>
    <submittedName>
        <fullName evidence="2">Transcriptional regulator</fullName>
    </submittedName>
</protein>
<dbReference type="InterPro" id="IPR011990">
    <property type="entry name" value="TPR-like_helical_dom_sf"/>
</dbReference>
<dbReference type="InterPro" id="IPR010982">
    <property type="entry name" value="Lambda_DNA-bd_dom_sf"/>
</dbReference>
<dbReference type="Pfam" id="PF18768">
    <property type="entry name" value="RNPP_C"/>
    <property type="match status" value="1"/>
</dbReference>
<name>A0A1H7X2E5_9LACT</name>
<dbReference type="AlphaFoldDB" id="A0A1H7X2E5"/>
<dbReference type="SMART" id="SM00530">
    <property type="entry name" value="HTH_XRE"/>
    <property type="match status" value="1"/>
</dbReference>
<dbReference type="GO" id="GO:0003677">
    <property type="term" value="F:DNA binding"/>
    <property type="evidence" value="ECO:0007669"/>
    <property type="project" value="InterPro"/>
</dbReference>
<keyword evidence="5" id="KW-1185">Reference proteome</keyword>
<dbReference type="Proteomes" id="UP000198548">
    <property type="component" value="Unassembled WGS sequence"/>
</dbReference>
<dbReference type="Proteomes" id="UP000321425">
    <property type="component" value="Unassembled WGS sequence"/>
</dbReference>
<dbReference type="InterPro" id="IPR041315">
    <property type="entry name" value="PlcR_TPR"/>
</dbReference>
<evidence type="ECO:0000313" key="3">
    <source>
        <dbReference type="EMBL" id="SEM28066.1"/>
    </source>
</evidence>
<dbReference type="PANTHER" id="PTHR37038:SF14">
    <property type="entry name" value="TRANSCRIPTIONAL ACTIVATOR"/>
    <property type="match status" value="1"/>
</dbReference>
<evidence type="ECO:0000313" key="2">
    <source>
        <dbReference type="EMBL" id="GEK90225.1"/>
    </source>
</evidence>
<dbReference type="PROSITE" id="PS50943">
    <property type="entry name" value="HTH_CROC1"/>
    <property type="match status" value="1"/>
</dbReference>
<dbReference type="Gene3D" id="1.25.40.10">
    <property type="entry name" value="Tetratricopeptide repeat domain"/>
    <property type="match status" value="1"/>
</dbReference>
<evidence type="ECO:0000259" key="1">
    <source>
        <dbReference type="PROSITE" id="PS50943"/>
    </source>
</evidence>
<dbReference type="InterPro" id="IPR019734">
    <property type="entry name" value="TPR_rpt"/>
</dbReference>
<dbReference type="InterPro" id="IPR001387">
    <property type="entry name" value="Cro/C1-type_HTH"/>
</dbReference>
<dbReference type="OrthoDB" id="1150409at2"/>
<dbReference type="RefSeq" id="WP_091489822.1">
    <property type="nucleotide sequence ID" value="NZ_BJUX01000039.1"/>
</dbReference>
<sequence length="290" mass="33999">MDIGSNIKKMRKDLDLTQAQLAENICAQTMISKIENNEITPNNRILEKLSKKLNVDLIDLIDREKEKNADEKTKNLKDMIDISLIKRDYEMINLIIQSNIETIEENNSPYFRWIRGLLYYYKEDNPKKAIQEFNKLDTTDLSADFTVDVLCSIGIVYYETENLEKACKYFDMGLNWFSNKIETRSKVKLLLNYSLCLESLDKDKKALDLIFQGIELSKKNSSIFGLGDLYYHKGYMMNKLKQYEEAIKSYKIANSLFEIQENSRFSVMANLRLEEILKNKETVKDEKDYA</sequence>
<gene>
    <name evidence="2" type="ORF">APU01nite_22640</name>
    <name evidence="3" type="ORF">SAMN04488100_14410</name>
</gene>
<dbReference type="CDD" id="cd00093">
    <property type="entry name" value="HTH_XRE"/>
    <property type="match status" value="1"/>
</dbReference>
<dbReference type="SUPFAM" id="SSF47413">
    <property type="entry name" value="lambda repressor-like DNA-binding domains"/>
    <property type="match status" value="1"/>
</dbReference>
<dbReference type="InterPro" id="IPR053163">
    <property type="entry name" value="HTH-type_regulator_Rgg"/>
</dbReference>